<sequence length="207" mass="22325">MLVDLDASCPIQASAFNQILELDDDDSFTYSKDMVNTYFRQVPTAFAGMQAALFSGDLRQLADLAHFLVGSSASLGVGRVAQGCEKIEEVGQDAIALAKADASSDKTTTDALDKIGGLLEQIKREFDEAQTWLTNWYREHGESFDEEDERPRSESVDSTTDDAEPPPPSPAPSNNPARRTPTPPASEEGEDTPRASISTVVAASTHS</sequence>
<dbReference type="Gene3D" id="1.20.120.160">
    <property type="entry name" value="HPT domain"/>
    <property type="match status" value="1"/>
</dbReference>
<feature type="modified residue" description="Phosphohistidine" evidence="1">
    <location>
        <position position="66"/>
    </location>
</feature>
<evidence type="ECO:0000313" key="5">
    <source>
        <dbReference type="Proteomes" id="UP001221142"/>
    </source>
</evidence>
<dbReference type="Pfam" id="PF01627">
    <property type="entry name" value="Hpt"/>
    <property type="match status" value="1"/>
</dbReference>
<keyword evidence="4" id="KW-0808">Transferase</keyword>
<feature type="domain" description="HPt" evidence="3">
    <location>
        <begin position="27"/>
        <end position="129"/>
    </location>
</feature>
<name>A0AAD7CBN5_9AGAR</name>
<dbReference type="GO" id="GO:0005634">
    <property type="term" value="C:nucleus"/>
    <property type="evidence" value="ECO:0007669"/>
    <property type="project" value="TreeGrafter"/>
</dbReference>
<dbReference type="InterPro" id="IPR008207">
    <property type="entry name" value="Sig_transdc_His_kin_Hpt_dom"/>
</dbReference>
<gene>
    <name evidence="4" type="ORF">FB45DRAFT_897524</name>
</gene>
<dbReference type="GO" id="GO:0043424">
    <property type="term" value="F:protein histidine kinase binding"/>
    <property type="evidence" value="ECO:0007669"/>
    <property type="project" value="InterPro"/>
</dbReference>
<evidence type="ECO:0000313" key="4">
    <source>
        <dbReference type="EMBL" id="KAJ7644320.1"/>
    </source>
</evidence>
<dbReference type="EMBL" id="JARKIF010000003">
    <property type="protein sequence ID" value="KAJ7644320.1"/>
    <property type="molecule type" value="Genomic_DNA"/>
</dbReference>
<comment type="caution">
    <text evidence="4">The sequence shown here is derived from an EMBL/GenBank/DDBJ whole genome shotgun (WGS) entry which is preliminary data.</text>
</comment>
<proteinExistence type="predicted"/>
<dbReference type="SUPFAM" id="SSF47226">
    <property type="entry name" value="Histidine-containing phosphotransfer domain, HPT domain"/>
    <property type="match status" value="1"/>
</dbReference>
<dbReference type="GO" id="GO:0000160">
    <property type="term" value="P:phosphorelay signal transduction system"/>
    <property type="evidence" value="ECO:0007669"/>
    <property type="project" value="InterPro"/>
</dbReference>
<dbReference type="PROSITE" id="PS50894">
    <property type="entry name" value="HPT"/>
    <property type="match status" value="1"/>
</dbReference>
<feature type="compositionally biased region" description="Basic and acidic residues" evidence="2">
    <location>
        <begin position="141"/>
        <end position="155"/>
    </location>
</feature>
<dbReference type="PANTHER" id="PTHR28242">
    <property type="entry name" value="PHOSPHORELAY INTERMEDIATE PROTEIN YPD1"/>
    <property type="match status" value="1"/>
</dbReference>
<dbReference type="GO" id="GO:0005737">
    <property type="term" value="C:cytoplasm"/>
    <property type="evidence" value="ECO:0007669"/>
    <property type="project" value="TreeGrafter"/>
</dbReference>
<accession>A0AAD7CBN5</accession>
<dbReference type="PANTHER" id="PTHR28242:SF52">
    <property type="entry name" value="PHOSPHORELAY INTERMEDIATE PROTEIN YPD1"/>
    <property type="match status" value="1"/>
</dbReference>
<evidence type="ECO:0000256" key="1">
    <source>
        <dbReference type="PROSITE-ProRule" id="PRU00110"/>
    </source>
</evidence>
<protein>
    <submittedName>
        <fullName evidence="4">Signal transduction histidine kinase</fullName>
    </submittedName>
</protein>
<keyword evidence="1" id="KW-0597">Phosphoprotein</keyword>
<feature type="compositionally biased region" description="Polar residues" evidence="2">
    <location>
        <begin position="195"/>
        <end position="207"/>
    </location>
</feature>
<dbReference type="InterPro" id="IPR036641">
    <property type="entry name" value="HPT_dom_sf"/>
</dbReference>
<dbReference type="InterPro" id="IPR045871">
    <property type="entry name" value="AHP1-5/YPD1"/>
</dbReference>
<organism evidence="4 5">
    <name type="scientific">Roridomyces roridus</name>
    <dbReference type="NCBI Taxonomy" id="1738132"/>
    <lineage>
        <taxon>Eukaryota</taxon>
        <taxon>Fungi</taxon>
        <taxon>Dikarya</taxon>
        <taxon>Basidiomycota</taxon>
        <taxon>Agaricomycotina</taxon>
        <taxon>Agaricomycetes</taxon>
        <taxon>Agaricomycetidae</taxon>
        <taxon>Agaricales</taxon>
        <taxon>Marasmiineae</taxon>
        <taxon>Mycenaceae</taxon>
        <taxon>Roridomyces</taxon>
    </lineage>
</organism>
<feature type="region of interest" description="Disordered" evidence="2">
    <location>
        <begin position="141"/>
        <end position="207"/>
    </location>
</feature>
<evidence type="ECO:0000256" key="2">
    <source>
        <dbReference type="SAM" id="MobiDB-lite"/>
    </source>
</evidence>
<dbReference type="Proteomes" id="UP001221142">
    <property type="component" value="Unassembled WGS sequence"/>
</dbReference>
<keyword evidence="4" id="KW-0418">Kinase</keyword>
<dbReference type="GO" id="GO:0009927">
    <property type="term" value="F:histidine phosphotransfer kinase activity"/>
    <property type="evidence" value="ECO:0007669"/>
    <property type="project" value="InterPro"/>
</dbReference>
<reference evidence="4" key="1">
    <citation type="submission" date="2023-03" db="EMBL/GenBank/DDBJ databases">
        <title>Massive genome expansion in bonnet fungi (Mycena s.s.) driven by repeated elements and novel gene families across ecological guilds.</title>
        <authorList>
            <consortium name="Lawrence Berkeley National Laboratory"/>
            <person name="Harder C.B."/>
            <person name="Miyauchi S."/>
            <person name="Viragh M."/>
            <person name="Kuo A."/>
            <person name="Thoen E."/>
            <person name="Andreopoulos B."/>
            <person name="Lu D."/>
            <person name="Skrede I."/>
            <person name="Drula E."/>
            <person name="Henrissat B."/>
            <person name="Morin E."/>
            <person name="Kohler A."/>
            <person name="Barry K."/>
            <person name="LaButti K."/>
            <person name="Morin E."/>
            <person name="Salamov A."/>
            <person name="Lipzen A."/>
            <person name="Mereny Z."/>
            <person name="Hegedus B."/>
            <person name="Baldrian P."/>
            <person name="Stursova M."/>
            <person name="Weitz H."/>
            <person name="Taylor A."/>
            <person name="Grigoriev I.V."/>
            <person name="Nagy L.G."/>
            <person name="Martin F."/>
            <person name="Kauserud H."/>
        </authorList>
    </citation>
    <scope>NUCLEOTIDE SEQUENCE</scope>
    <source>
        <strain evidence="4">9284</strain>
    </source>
</reference>
<keyword evidence="5" id="KW-1185">Reference proteome</keyword>
<dbReference type="AlphaFoldDB" id="A0AAD7CBN5"/>
<evidence type="ECO:0000259" key="3">
    <source>
        <dbReference type="PROSITE" id="PS50894"/>
    </source>
</evidence>